<comment type="caution">
    <text evidence="1">The sequence shown here is derived from an EMBL/GenBank/DDBJ whole genome shotgun (WGS) entry which is preliminary data.</text>
</comment>
<reference evidence="1 2" key="1">
    <citation type="submission" date="2020-07" db="EMBL/GenBank/DDBJ databases">
        <title>Fungal Genomes of the International Space Station.</title>
        <authorList>
            <person name="Seuylemezian A."/>
            <person name="Singh N.K."/>
            <person name="Wood J."/>
            <person name="Venkateswaran K."/>
        </authorList>
    </citation>
    <scope>NUCLEOTIDE SEQUENCE [LARGE SCALE GENOMIC DNA]</scope>
    <source>
        <strain evidence="1 2">PL-B2</strain>
    </source>
</reference>
<dbReference type="InterPro" id="IPR036291">
    <property type="entry name" value="NAD(P)-bd_dom_sf"/>
</dbReference>
<evidence type="ECO:0000313" key="2">
    <source>
        <dbReference type="Proteomes" id="UP000769780"/>
    </source>
</evidence>
<organism evidence="1 2">
    <name type="scientific">Mesobacillus maritimus</name>
    <dbReference type="NCBI Taxonomy" id="1643336"/>
    <lineage>
        <taxon>Bacteria</taxon>
        <taxon>Bacillati</taxon>
        <taxon>Bacillota</taxon>
        <taxon>Bacilli</taxon>
        <taxon>Bacillales</taxon>
        <taxon>Bacillaceae</taxon>
        <taxon>Mesobacillus</taxon>
    </lineage>
</organism>
<dbReference type="RefSeq" id="WP_221873112.1">
    <property type="nucleotide sequence ID" value="NZ_JACWFH010000009.1"/>
</dbReference>
<dbReference type="Gene3D" id="3.40.50.720">
    <property type="entry name" value="NAD(P)-binding Rossmann-like Domain"/>
    <property type="match status" value="1"/>
</dbReference>
<name>A0ABS7K3P8_9BACI</name>
<proteinExistence type="predicted"/>
<evidence type="ECO:0000313" key="1">
    <source>
        <dbReference type="EMBL" id="MBY0096883.1"/>
    </source>
</evidence>
<dbReference type="SUPFAM" id="SSF51735">
    <property type="entry name" value="NAD(P)-binding Rossmann-fold domains"/>
    <property type="match status" value="1"/>
</dbReference>
<keyword evidence="2" id="KW-1185">Reference proteome</keyword>
<gene>
    <name evidence="1" type="ORF">H0185_08680</name>
</gene>
<sequence length="103" mass="11825">MDYPIHALSIVTTLAYRRYKKGQYPLAFVCMDNCSHNDDILKRAVLTMAKEWAKRGNVEEGFVSYLEDESKITFPLSMMIKLHQIGGLLLQVLVPSDVHLKRI</sequence>
<dbReference type="EMBL" id="JACWFH010000009">
    <property type="protein sequence ID" value="MBY0096883.1"/>
    <property type="molecule type" value="Genomic_DNA"/>
</dbReference>
<dbReference type="Proteomes" id="UP000769780">
    <property type="component" value="Unassembled WGS sequence"/>
</dbReference>
<accession>A0ABS7K3P8</accession>
<protein>
    <submittedName>
        <fullName evidence="1">Uncharacterized protein</fullName>
    </submittedName>
</protein>